<proteinExistence type="predicted"/>
<dbReference type="GO" id="GO:0043527">
    <property type="term" value="C:tRNA methyltransferase complex"/>
    <property type="evidence" value="ECO:0007669"/>
    <property type="project" value="UniProtKB-ARBA"/>
</dbReference>
<dbReference type="KEGG" id="spar:SPRG_03276"/>
<evidence type="ECO:0000259" key="3">
    <source>
        <dbReference type="Pfam" id="PF01170"/>
    </source>
</evidence>
<dbReference type="PIRSF" id="PIRSF017259">
    <property type="entry name" value="tRNA_mtfrase_TRM11"/>
    <property type="match status" value="1"/>
</dbReference>
<dbReference type="SUPFAM" id="SSF53335">
    <property type="entry name" value="S-adenosyl-L-methionine-dependent methyltransferases"/>
    <property type="match status" value="1"/>
</dbReference>
<dbReference type="Gene3D" id="3.40.50.150">
    <property type="entry name" value="Vaccinia Virus protein VP39"/>
    <property type="match status" value="1"/>
</dbReference>
<dbReference type="GO" id="GO:0003676">
    <property type="term" value="F:nucleic acid binding"/>
    <property type="evidence" value="ECO:0007669"/>
    <property type="project" value="InterPro"/>
</dbReference>
<evidence type="ECO:0000256" key="1">
    <source>
        <dbReference type="ARBA" id="ARBA00022603"/>
    </source>
</evidence>
<dbReference type="PANTHER" id="PTHR13370:SF3">
    <property type="entry name" value="TRNA (GUANINE(10)-N2)-METHYLTRANSFERASE HOMOLOG"/>
    <property type="match status" value="1"/>
</dbReference>
<dbReference type="Proteomes" id="UP000030745">
    <property type="component" value="Unassembled WGS sequence"/>
</dbReference>
<keyword evidence="2" id="KW-0808">Transferase</keyword>
<dbReference type="GO" id="GO:0005737">
    <property type="term" value="C:cytoplasm"/>
    <property type="evidence" value="ECO:0007669"/>
    <property type="project" value="TreeGrafter"/>
</dbReference>
<evidence type="ECO:0000313" key="5">
    <source>
        <dbReference type="EMBL" id="KDO32058.1"/>
    </source>
</evidence>
<feature type="domain" description="tRNA (guanine(10)-N(2))-methyltransferase TRMT11 N-terminal" evidence="4">
    <location>
        <begin position="4"/>
        <end position="157"/>
    </location>
</feature>
<sequence>MPVYLIYFVHRYLDFRLPELDAVLGLAGVDDVRACYDAPTTDSPFLLLHLPSDDVAKLVAARCVLIKGIYAYITHAEGASDLYDSLRAKIAALSAADRASAQLHDETTWSLQVDCFGQRLSLDEQNKRRHELTDAIPLLGDIQIKQPARTYWLLEEKGVGPGATHVRRVFFVKSLAVIRVVGRDFVDKHKIKKRKFIGPTTMDHELSLVMANLAKVGPGAIVCDPFVGTASVLVACTQFGATCIGGDIEMQGLFRKENATIASNFEQYNLPCPDFVQWDLSQRVLCPKPFWDAIVCDPPYGLRAGARKCSAKSAKKPFELYAPSSVLTDLLQWAAARLVKHGRLVYVLACKTDPNGAYDDQLPTHPCLTPLHVCVQPITQKFVRLFVTMVKAKDMRAEDVSVASTLDVGW</sequence>
<dbReference type="OMA" id="SCNLNRY"/>
<dbReference type="GO" id="GO:0008168">
    <property type="term" value="F:methyltransferase activity"/>
    <property type="evidence" value="ECO:0007669"/>
    <property type="project" value="UniProtKB-KW"/>
</dbReference>
<evidence type="ECO:0000313" key="6">
    <source>
        <dbReference type="Proteomes" id="UP000030745"/>
    </source>
</evidence>
<keyword evidence="6" id="KW-1185">Reference proteome</keyword>
<dbReference type="VEuPathDB" id="FungiDB:SPRG_03276"/>
<dbReference type="EMBL" id="KK583196">
    <property type="protein sequence ID" value="KDO32058.1"/>
    <property type="molecule type" value="Genomic_DNA"/>
</dbReference>
<dbReference type="RefSeq" id="XP_012197246.1">
    <property type="nucleotide sequence ID" value="XM_012341856.1"/>
</dbReference>
<dbReference type="InterPro" id="IPR000241">
    <property type="entry name" value="RlmKL-like_Mtase"/>
</dbReference>
<evidence type="ECO:0000256" key="2">
    <source>
        <dbReference type="ARBA" id="ARBA00022679"/>
    </source>
</evidence>
<dbReference type="AlphaFoldDB" id="A0A067CNG7"/>
<protein>
    <submittedName>
        <fullName evidence="5">Uncharacterized protein</fullName>
    </submittedName>
</protein>
<dbReference type="PROSITE" id="PS00092">
    <property type="entry name" value="N6_MTASE"/>
    <property type="match status" value="1"/>
</dbReference>
<accession>A0A067CNG7</accession>
<gene>
    <name evidence="5" type="ORF">SPRG_03276</name>
</gene>
<name>A0A067CNG7_SAPPC</name>
<dbReference type="PANTHER" id="PTHR13370">
    <property type="entry name" value="RNA METHYLASE-RELATED"/>
    <property type="match status" value="1"/>
</dbReference>
<reference evidence="5 6" key="1">
    <citation type="journal article" date="2013" name="PLoS Genet.">
        <title>Distinctive expansion of potential virulence genes in the genome of the oomycete fish pathogen Saprolegnia parasitica.</title>
        <authorList>
            <person name="Jiang R.H."/>
            <person name="de Bruijn I."/>
            <person name="Haas B.J."/>
            <person name="Belmonte R."/>
            <person name="Lobach L."/>
            <person name="Christie J."/>
            <person name="van den Ackerveken G."/>
            <person name="Bottin A."/>
            <person name="Bulone V."/>
            <person name="Diaz-Moreno S.M."/>
            <person name="Dumas B."/>
            <person name="Fan L."/>
            <person name="Gaulin E."/>
            <person name="Govers F."/>
            <person name="Grenville-Briggs L.J."/>
            <person name="Horner N.R."/>
            <person name="Levin J.Z."/>
            <person name="Mammella M."/>
            <person name="Meijer H.J."/>
            <person name="Morris P."/>
            <person name="Nusbaum C."/>
            <person name="Oome S."/>
            <person name="Phillips A.J."/>
            <person name="van Rooyen D."/>
            <person name="Rzeszutek E."/>
            <person name="Saraiva M."/>
            <person name="Secombes C.J."/>
            <person name="Seidl M.F."/>
            <person name="Snel B."/>
            <person name="Stassen J.H."/>
            <person name="Sykes S."/>
            <person name="Tripathy S."/>
            <person name="van den Berg H."/>
            <person name="Vega-Arreguin J.C."/>
            <person name="Wawra S."/>
            <person name="Young S.K."/>
            <person name="Zeng Q."/>
            <person name="Dieguez-Uribeondo J."/>
            <person name="Russ C."/>
            <person name="Tyler B.M."/>
            <person name="van West P."/>
        </authorList>
    </citation>
    <scope>NUCLEOTIDE SEQUENCE [LARGE SCALE GENOMIC DNA]</scope>
    <source>
        <strain evidence="5 6">CBS 223.65</strain>
    </source>
</reference>
<dbReference type="InterPro" id="IPR002052">
    <property type="entry name" value="DNA_methylase_N6_adenine_CS"/>
</dbReference>
<dbReference type="STRING" id="695850.A0A067CNG7"/>
<evidence type="ECO:0000259" key="4">
    <source>
        <dbReference type="Pfam" id="PF25904"/>
    </source>
</evidence>
<dbReference type="Pfam" id="PF01170">
    <property type="entry name" value="UPF0020"/>
    <property type="match status" value="1"/>
</dbReference>
<dbReference type="OrthoDB" id="333024at2759"/>
<dbReference type="Pfam" id="PF25904">
    <property type="entry name" value="Tmrp11_N"/>
    <property type="match status" value="1"/>
</dbReference>
<dbReference type="GO" id="GO:0032259">
    <property type="term" value="P:methylation"/>
    <property type="evidence" value="ECO:0007669"/>
    <property type="project" value="UniProtKB-KW"/>
</dbReference>
<dbReference type="InterPro" id="IPR029063">
    <property type="entry name" value="SAM-dependent_MTases_sf"/>
</dbReference>
<dbReference type="InterPro" id="IPR059073">
    <property type="entry name" value="TRMT11_N"/>
</dbReference>
<feature type="domain" description="Ribosomal RNA large subunit methyltransferase K/L-like methyltransferase" evidence="3">
    <location>
        <begin position="193"/>
        <end position="275"/>
    </location>
</feature>
<dbReference type="GeneID" id="24125792"/>
<keyword evidence="1" id="KW-0489">Methyltransferase</keyword>
<organism evidence="5 6">
    <name type="scientific">Saprolegnia parasitica (strain CBS 223.65)</name>
    <dbReference type="NCBI Taxonomy" id="695850"/>
    <lineage>
        <taxon>Eukaryota</taxon>
        <taxon>Sar</taxon>
        <taxon>Stramenopiles</taxon>
        <taxon>Oomycota</taxon>
        <taxon>Saprolegniomycetes</taxon>
        <taxon>Saprolegniales</taxon>
        <taxon>Saprolegniaceae</taxon>
        <taxon>Saprolegnia</taxon>
    </lineage>
</organism>